<dbReference type="PROSITE" id="PS51387">
    <property type="entry name" value="FAD_PCMH"/>
    <property type="match status" value="1"/>
</dbReference>
<dbReference type="Pfam" id="PF01565">
    <property type="entry name" value="FAD_binding_4"/>
    <property type="match status" value="1"/>
</dbReference>
<dbReference type="EMBL" id="JAQJZL010000003">
    <property type="protein sequence ID" value="KAJ6048191.1"/>
    <property type="molecule type" value="Genomic_DNA"/>
</dbReference>
<dbReference type="Pfam" id="PF08031">
    <property type="entry name" value="BBE"/>
    <property type="match status" value="1"/>
</dbReference>
<protein>
    <recommendedName>
        <fullName evidence="6">FAD-binding PCMH-type domain-containing protein</fullName>
    </recommendedName>
</protein>
<keyword evidence="5" id="KW-0560">Oxidoreductase</keyword>
<organism evidence="7 8">
    <name type="scientific">Penicillium canescens</name>
    <dbReference type="NCBI Taxonomy" id="5083"/>
    <lineage>
        <taxon>Eukaryota</taxon>
        <taxon>Fungi</taxon>
        <taxon>Dikarya</taxon>
        <taxon>Ascomycota</taxon>
        <taxon>Pezizomycotina</taxon>
        <taxon>Eurotiomycetes</taxon>
        <taxon>Eurotiomycetidae</taxon>
        <taxon>Eurotiales</taxon>
        <taxon>Aspergillaceae</taxon>
        <taxon>Penicillium</taxon>
    </lineage>
</organism>
<reference evidence="7" key="2">
    <citation type="submission" date="2023-01" db="EMBL/GenBank/DDBJ databases">
        <authorList>
            <person name="Petersen C."/>
        </authorList>
    </citation>
    <scope>NUCLEOTIDE SEQUENCE</scope>
    <source>
        <strain evidence="7">IBT 15450</strain>
    </source>
</reference>
<keyword evidence="4" id="KW-0274">FAD</keyword>
<dbReference type="SUPFAM" id="SSF55103">
    <property type="entry name" value="FAD-linked oxidases, C-terminal domain"/>
    <property type="match status" value="1"/>
</dbReference>
<comment type="similarity">
    <text evidence="2">Belongs to the oxygen-dependent FAD-linked oxidoreductase family.</text>
</comment>
<dbReference type="InterPro" id="IPR036318">
    <property type="entry name" value="FAD-bd_PCMH-like_sf"/>
</dbReference>
<proteinExistence type="inferred from homology"/>
<evidence type="ECO:0000256" key="4">
    <source>
        <dbReference type="ARBA" id="ARBA00022827"/>
    </source>
</evidence>
<dbReference type="Gene3D" id="3.40.462.20">
    <property type="match status" value="1"/>
</dbReference>
<dbReference type="InterPro" id="IPR050416">
    <property type="entry name" value="FAD-linked_Oxidoreductase"/>
</dbReference>
<evidence type="ECO:0000313" key="7">
    <source>
        <dbReference type="EMBL" id="KAJ6048191.1"/>
    </source>
</evidence>
<sequence length="471" mass="52360">MPFLTYDKALELRRDLDDTAEVLTFGSEGYIESLRRWSDTSEKEAGAVVRAISSQQVATVVSFARKNHVPFVVRGRGHSTYAASSTHGGIVIDLSKMCKVVVDSASKTVAVQGGATWREVDTATAPYGLAIVGGTLDLSGVAGTTLGGGYGWLTGRYGLAIDNLLSVRIVLADGKVTIASETQQPDLFWAVRGAGQAFGVVTELVFQAHDQKSPVYGGLLKFPAERLREVVEFANAFEVRSTKDQGLYFGFTCPPPERKAAIFAVLFYNGPLKDAESFFSPLLSLRPIVNETDMMPYERLNTTIERFTSSTGRKNIGGINITLPLDFQRVWQLFQQYETIMSMNRRVEESTLTFQLLPYAEVARVPVEATACANRGHNYNACVIFCWHDPDQDTKMYNLHQKFLKEVEECGGIRDYESHNQGIGVVYANFAGKGVALEDIFGANLPRLRFLKTKYDPDNVFKKWHNLQRRE</sequence>
<keyword evidence="3" id="KW-0285">Flavoprotein</keyword>
<keyword evidence="8" id="KW-1185">Reference proteome</keyword>
<dbReference type="AlphaFoldDB" id="A0AAD6IIX2"/>
<evidence type="ECO:0000256" key="1">
    <source>
        <dbReference type="ARBA" id="ARBA00001974"/>
    </source>
</evidence>
<reference evidence="7" key="1">
    <citation type="journal article" date="2023" name="IMA Fungus">
        <title>Comparative genomic study of the Penicillium genus elucidates a diverse pangenome and 15 lateral gene transfer events.</title>
        <authorList>
            <person name="Petersen C."/>
            <person name="Sorensen T."/>
            <person name="Nielsen M.R."/>
            <person name="Sondergaard T.E."/>
            <person name="Sorensen J.L."/>
            <person name="Fitzpatrick D.A."/>
            <person name="Frisvad J.C."/>
            <person name="Nielsen K.L."/>
        </authorList>
    </citation>
    <scope>NUCLEOTIDE SEQUENCE</scope>
    <source>
        <strain evidence="7">IBT 15450</strain>
    </source>
</reference>
<dbReference type="SUPFAM" id="SSF56176">
    <property type="entry name" value="FAD-binding/transporter-associated domain-like"/>
    <property type="match status" value="1"/>
</dbReference>
<evidence type="ECO:0000256" key="5">
    <source>
        <dbReference type="ARBA" id="ARBA00023002"/>
    </source>
</evidence>
<comment type="cofactor">
    <cofactor evidence="1">
        <name>FAD</name>
        <dbReference type="ChEBI" id="CHEBI:57692"/>
    </cofactor>
</comment>
<dbReference type="Gene3D" id="3.30.465.10">
    <property type="match status" value="1"/>
</dbReference>
<dbReference type="InterPro" id="IPR016166">
    <property type="entry name" value="FAD-bd_PCMH"/>
</dbReference>
<dbReference type="Proteomes" id="UP001219568">
    <property type="component" value="Unassembled WGS sequence"/>
</dbReference>
<evidence type="ECO:0000256" key="2">
    <source>
        <dbReference type="ARBA" id="ARBA00005466"/>
    </source>
</evidence>
<dbReference type="GO" id="GO:0016491">
    <property type="term" value="F:oxidoreductase activity"/>
    <property type="evidence" value="ECO:0007669"/>
    <property type="project" value="UniProtKB-KW"/>
</dbReference>
<evidence type="ECO:0000259" key="6">
    <source>
        <dbReference type="PROSITE" id="PS51387"/>
    </source>
</evidence>
<dbReference type="PANTHER" id="PTHR42973:SF39">
    <property type="entry name" value="FAD-BINDING PCMH-TYPE DOMAIN-CONTAINING PROTEIN"/>
    <property type="match status" value="1"/>
</dbReference>
<evidence type="ECO:0000256" key="3">
    <source>
        <dbReference type="ARBA" id="ARBA00022630"/>
    </source>
</evidence>
<dbReference type="PANTHER" id="PTHR42973">
    <property type="entry name" value="BINDING OXIDOREDUCTASE, PUTATIVE (AFU_ORTHOLOGUE AFUA_1G17690)-RELATED"/>
    <property type="match status" value="1"/>
</dbReference>
<feature type="domain" description="FAD-binding PCMH-type" evidence="6">
    <location>
        <begin position="41"/>
        <end position="211"/>
    </location>
</feature>
<evidence type="ECO:0000313" key="8">
    <source>
        <dbReference type="Proteomes" id="UP001219568"/>
    </source>
</evidence>
<dbReference type="InterPro" id="IPR006094">
    <property type="entry name" value="Oxid_FAD_bind_N"/>
</dbReference>
<dbReference type="InterPro" id="IPR016169">
    <property type="entry name" value="FAD-bd_PCMH_sub2"/>
</dbReference>
<name>A0AAD6IIX2_PENCN</name>
<dbReference type="GO" id="GO:0071949">
    <property type="term" value="F:FAD binding"/>
    <property type="evidence" value="ECO:0007669"/>
    <property type="project" value="InterPro"/>
</dbReference>
<accession>A0AAD6IIX2</accession>
<gene>
    <name evidence="7" type="ORF">N7460_004338</name>
</gene>
<dbReference type="InterPro" id="IPR016164">
    <property type="entry name" value="FAD-linked_Oxase-like_C"/>
</dbReference>
<dbReference type="InterPro" id="IPR016167">
    <property type="entry name" value="FAD-bd_PCMH_sub1"/>
</dbReference>
<dbReference type="InterPro" id="IPR012951">
    <property type="entry name" value="BBE"/>
</dbReference>
<comment type="caution">
    <text evidence="7">The sequence shown here is derived from an EMBL/GenBank/DDBJ whole genome shotgun (WGS) entry which is preliminary data.</text>
</comment>
<dbReference type="Gene3D" id="3.30.43.10">
    <property type="entry name" value="Uridine Diphospho-n-acetylenolpyruvylglucosamine Reductase, domain 2"/>
    <property type="match status" value="1"/>
</dbReference>